<comment type="caution">
    <text evidence="2">The sequence shown here is derived from an EMBL/GenBank/DDBJ whole genome shotgun (WGS) entry which is preliminary data.</text>
</comment>
<protein>
    <submittedName>
        <fullName evidence="2">Glutathione S-transferase</fullName>
        <ecNumber evidence="2">2.5.1.18</ecNumber>
    </submittedName>
</protein>
<dbReference type="SUPFAM" id="SSF47616">
    <property type="entry name" value="GST C-terminal domain-like"/>
    <property type="match status" value="1"/>
</dbReference>
<organism evidence="2 3">
    <name type="scientific">Rhizobium aquaticum</name>
    <dbReference type="NCBI Taxonomy" id="1549636"/>
    <lineage>
        <taxon>Bacteria</taxon>
        <taxon>Pseudomonadati</taxon>
        <taxon>Pseudomonadota</taxon>
        <taxon>Alphaproteobacteria</taxon>
        <taxon>Hyphomicrobiales</taxon>
        <taxon>Rhizobiaceae</taxon>
        <taxon>Rhizobium/Agrobacterium group</taxon>
        <taxon>Rhizobium</taxon>
    </lineage>
</organism>
<dbReference type="SFLD" id="SFLDS00019">
    <property type="entry name" value="Glutathione_Transferase_(cytos"/>
    <property type="match status" value="1"/>
</dbReference>
<dbReference type="PANTHER" id="PTHR43968">
    <property type="match status" value="1"/>
</dbReference>
<name>A0ABV2IX46_9HYPH</name>
<keyword evidence="3" id="KW-1185">Reference proteome</keyword>
<dbReference type="CDD" id="cd03049">
    <property type="entry name" value="GST_N_3"/>
    <property type="match status" value="1"/>
</dbReference>
<dbReference type="EMBL" id="JBEPMB010000001">
    <property type="protein sequence ID" value="MET3613060.1"/>
    <property type="molecule type" value="Genomic_DNA"/>
</dbReference>
<dbReference type="Proteomes" id="UP001549047">
    <property type="component" value="Unassembled WGS sequence"/>
</dbReference>
<gene>
    <name evidence="2" type="ORF">ABID16_001365</name>
</gene>
<dbReference type="CDD" id="cd03205">
    <property type="entry name" value="GST_C_6"/>
    <property type="match status" value="1"/>
</dbReference>
<dbReference type="PANTHER" id="PTHR43968:SF6">
    <property type="entry name" value="GLUTATHIONE S-TRANSFERASE OMEGA"/>
    <property type="match status" value="1"/>
</dbReference>
<accession>A0ABV2IX46</accession>
<sequence length="198" mass="22157">MKILYSPASPYSAKVRMAAHYTGLPIESELVKTDDQPALLVENNPLGKIPVLLREDGSSVFDSRAIMQFLDRASGGKLYPNDREARTQAEVLEALADGITDCLIAHVYERRYRPEEKIHQAWLDKQWSKVTRGLGWLEANPVSFQHGLTGGHIALAALAGYLDLRFAGQWETLWPSHSAFIVEFEAQFPAYADFKPKG</sequence>
<proteinExistence type="predicted"/>
<dbReference type="InterPro" id="IPR040079">
    <property type="entry name" value="Glutathione_S-Trfase"/>
</dbReference>
<dbReference type="Gene3D" id="1.20.1050.10">
    <property type="match status" value="1"/>
</dbReference>
<keyword evidence="2" id="KW-0808">Transferase</keyword>
<dbReference type="InterPro" id="IPR004045">
    <property type="entry name" value="Glutathione_S-Trfase_N"/>
</dbReference>
<dbReference type="SUPFAM" id="SSF52833">
    <property type="entry name" value="Thioredoxin-like"/>
    <property type="match status" value="1"/>
</dbReference>
<dbReference type="Pfam" id="PF13409">
    <property type="entry name" value="GST_N_2"/>
    <property type="match status" value="1"/>
</dbReference>
<feature type="domain" description="GST N-terminal" evidence="1">
    <location>
        <begin position="1"/>
        <end position="78"/>
    </location>
</feature>
<dbReference type="InterPro" id="IPR036249">
    <property type="entry name" value="Thioredoxin-like_sf"/>
</dbReference>
<dbReference type="InterPro" id="IPR050983">
    <property type="entry name" value="GST_Omega/HSP26"/>
</dbReference>
<dbReference type="Gene3D" id="3.40.30.10">
    <property type="entry name" value="Glutaredoxin"/>
    <property type="match status" value="1"/>
</dbReference>
<dbReference type="PROSITE" id="PS50404">
    <property type="entry name" value="GST_NTER"/>
    <property type="match status" value="1"/>
</dbReference>
<reference evidence="2 3" key="1">
    <citation type="submission" date="2024-06" db="EMBL/GenBank/DDBJ databases">
        <title>Genomic Encyclopedia of Type Strains, Phase IV (KMG-IV): sequencing the most valuable type-strain genomes for metagenomic binning, comparative biology and taxonomic classification.</title>
        <authorList>
            <person name="Goeker M."/>
        </authorList>
    </citation>
    <scope>NUCLEOTIDE SEQUENCE [LARGE SCALE GENOMIC DNA]</scope>
    <source>
        <strain evidence="2 3">DSM 29780</strain>
    </source>
</reference>
<dbReference type="InterPro" id="IPR036282">
    <property type="entry name" value="Glutathione-S-Trfase_C_sf"/>
</dbReference>
<evidence type="ECO:0000313" key="3">
    <source>
        <dbReference type="Proteomes" id="UP001549047"/>
    </source>
</evidence>
<evidence type="ECO:0000313" key="2">
    <source>
        <dbReference type="EMBL" id="MET3613060.1"/>
    </source>
</evidence>
<dbReference type="EC" id="2.5.1.18" evidence="2"/>
<dbReference type="GO" id="GO:0004364">
    <property type="term" value="F:glutathione transferase activity"/>
    <property type="evidence" value="ECO:0007669"/>
    <property type="project" value="UniProtKB-EC"/>
</dbReference>
<dbReference type="RefSeq" id="WP_354555558.1">
    <property type="nucleotide sequence ID" value="NZ_JBEPMB010000001.1"/>
</dbReference>
<evidence type="ECO:0000259" key="1">
    <source>
        <dbReference type="PROSITE" id="PS50404"/>
    </source>
</evidence>